<feature type="domain" description="Disease resistance N-terminal" evidence="8">
    <location>
        <begin position="12"/>
        <end position="103"/>
    </location>
</feature>
<evidence type="ECO:0000256" key="4">
    <source>
        <dbReference type="ARBA" id="ARBA00022821"/>
    </source>
</evidence>
<dbReference type="Pfam" id="PF00931">
    <property type="entry name" value="NB-ARC"/>
    <property type="match status" value="1"/>
</dbReference>
<dbReference type="PANTHER" id="PTHR36766:SF51">
    <property type="entry name" value="DISEASE RESISTANCE RPP13-LIKE PROTEIN 1"/>
    <property type="match status" value="1"/>
</dbReference>
<dbReference type="GO" id="GO:0043531">
    <property type="term" value="F:ADP binding"/>
    <property type="evidence" value="ECO:0007669"/>
    <property type="project" value="InterPro"/>
</dbReference>
<dbReference type="GO" id="GO:0005524">
    <property type="term" value="F:ATP binding"/>
    <property type="evidence" value="ECO:0007669"/>
    <property type="project" value="UniProtKB-KW"/>
</dbReference>
<keyword evidence="2" id="KW-0677">Repeat</keyword>
<evidence type="ECO:0000259" key="7">
    <source>
        <dbReference type="Pfam" id="PF00931"/>
    </source>
</evidence>
<evidence type="ECO:0000256" key="2">
    <source>
        <dbReference type="ARBA" id="ARBA00022737"/>
    </source>
</evidence>
<organism evidence="11 12">
    <name type="scientific">Hevea brasiliensis</name>
    <name type="common">Para rubber tree</name>
    <name type="synonym">Siphonia brasiliensis</name>
    <dbReference type="NCBI Taxonomy" id="3981"/>
    <lineage>
        <taxon>Eukaryota</taxon>
        <taxon>Viridiplantae</taxon>
        <taxon>Streptophyta</taxon>
        <taxon>Embryophyta</taxon>
        <taxon>Tracheophyta</taxon>
        <taxon>Spermatophyta</taxon>
        <taxon>Magnoliopsida</taxon>
        <taxon>eudicotyledons</taxon>
        <taxon>Gunneridae</taxon>
        <taxon>Pentapetalae</taxon>
        <taxon>rosids</taxon>
        <taxon>fabids</taxon>
        <taxon>Malpighiales</taxon>
        <taxon>Euphorbiaceae</taxon>
        <taxon>Crotonoideae</taxon>
        <taxon>Micrandreae</taxon>
        <taxon>Hevea</taxon>
    </lineage>
</organism>
<dbReference type="InterPro" id="IPR056789">
    <property type="entry name" value="LRR_R13L1-DRL21"/>
</dbReference>
<feature type="domain" description="NB-ARC" evidence="7">
    <location>
        <begin position="184"/>
        <end position="267"/>
    </location>
</feature>
<dbReference type="InterPro" id="IPR042197">
    <property type="entry name" value="Apaf_helical"/>
</dbReference>
<evidence type="ECO:0000259" key="9">
    <source>
        <dbReference type="Pfam" id="PF23559"/>
    </source>
</evidence>
<dbReference type="InterPro" id="IPR002182">
    <property type="entry name" value="NB-ARC"/>
</dbReference>
<dbReference type="Pfam" id="PF25019">
    <property type="entry name" value="LRR_R13L1-DRL21"/>
    <property type="match status" value="1"/>
</dbReference>
<keyword evidence="4" id="KW-0611">Plant defense</keyword>
<keyword evidence="5" id="KW-0067">ATP-binding</keyword>
<evidence type="ECO:0000256" key="3">
    <source>
        <dbReference type="ARBA" id="ARBA00022741"/>
    </source>
</evidence>
<evidence type="ECO:0000256" key="5">
    <source>
        <dbReference type="ARBA" id="ARBA00022840"/>
    </source>
</evidence>
<dbReference type="Pfam" id="PF18052">
    <property type="entry name" value="Rx_N"/>
    <property type="match status" value="1"/>
</dbReference>
<dbReference type="EMBL" id="JAAGAX010000003">
    <property type="protein sequence ID" value="KAF2320515.1"/>
    <property type="molecule type" value="Genomic_DNA"/>
</dbReference>
<dbReference type="Proteomes" id="UP000467840">
    <property type="component" value="Chromosome 10"/>
</dbReference>
<feature type="coiled-coil region" evidence="6">
    <location>
        <begin position="128"/>
        <end position="155"/>
    </location>
</feature>
<reference evidence="11 12" key="1">
    <citation type="journal article" date="2020" name="Mol. Plant">
        <title>The Chromosome-Based Rubber Tree Genome Provides New Insights into Spurge Genome Evolution and Rubber Biosynthesis.</title>
        <authorList>
            <person name="Liu J."/>
            <person name="Shi C."/>
            <person name="Shi C.C."/>
            <person name="Li W."/>
            <person name="Zhang Q.J."/>
            <person name="Zhang Y."/>
            <person name="Li K."/>
            <person name="Lu H.F."/>
            <person name="Shi C."/>
            <person name="Zhu S.T."/>
            <person name="Xiao Z.Y."/>
            <person name="Nan H."/>
            <person name="Yue Y."/>
            <person name="Zhu X.G."/>
            <person name="Wu Y."/>
            <person name="Hong X.N."/>
            <person name="Fan G.Y."/>
            <person name="Tong Y."/>
            <person name="Zhang D."/>
            <person name="Mao C.L."/>
            <person name="Liu Y.L."/>
            <person name="Hao S.J."/>
            <person name="Liu W.Q."/>
            <person name="Lv M.Q."/>
            <person name="Zhang H.B."/>
            <person name="Liu Y."/>
            <person name="Hu-Tang G.R."/>
            <person name="Wang J.P."/>
            <person name="Wang J.H."/>
            <person name="Sun Y.H."/>
            <person name="Ni S.B."/>
            <person name="Chen W.B."/>
            <person name="Zhang X.C."/>
            <person name="Jiao Y.N."/>
            <person name="Eichler E.E."/>
            <person name="Li G.H."/>
            <person name="Liu X."/>
            <person name="Gao L.Z."/>
        </authorList>
    </citation>
    <scope>NUCLEOTIDE SEQUENCE [LARGE SCALE GENOMIC DNA]</scope>
    <source>
        <strain evidence="12">cv. GT1</strain>
        <tissue evidence="11">Leaf</tissue>
    </source>
</reference>
<proteinExistence type="predicted"/>
<keyword evidence="12" id="KW-1185">Reference proteome</keyword>
<keyword evidence="3" id="KW-0547">Nucleotide-binding</keyword>
<evidence type="ECO:0008006" key="13">
    <source>
        <dbReference type="Google" id="ProtNLM"/>
    </source>
</evidence>
<feature type="domain" description="Disease resistance protein winged helix" evidence="9">
    <location>
        <begin position="411"/>
        <end position="479"/>
    </location>
</feature>
<dbReference type="Gene3D" id="1.10.10.10">
    <property type="entry name" value="Winged helix-like DNA-binding domain superfamily/Winged helix DNA-binding domain"/>
    <property type="match status" value="1"/>
</dbReference>
<dbReference type="Gene3D" id="3.40.50.300">
    <property type="entry name" value="P-loop containing nucleotide triphosphate hydrolases"/>
    <property type="match status" value="1"/>
</dbReference>
<protein>
    <recommendedName>
        <fullName evidence="13">Disease resistance RPP13-like protein 1</fullName>
    </recommendedName>
</protein>
<dbReference type="InterPro" id="IPR027417">
    <property type="entry name" value="P-loop_NTPase"/>
</dbReference>
<dbReference type="SUPFAM" id="SSF52540">
    <property type="entry name" value="P-loop containing nucleoside triphosphate hydrolases"/>
    <property type="match status" value="1"/>
</dbReference>
<dbReference type="InterPro" id="IPR058922">
    <property type="entry name" value="WHD_DRP"/>
</dbReference>
<dbReference type="InterPro" id="IPR032675">
    <property type="entry name" value="LRR_dom_sf"/>
</dbReference>
<evidence type="ECO:0000259" key="10">
    <source>
        <dbReference type="Pfam" id="PF25019"/>
    </source>
</evidence>
<dbReference type="Pfam" id="PF23559">
    <property type="entry name" value="WHD_DRP"/>
    <property type="match status" value="1"/>
</dbReference>
<dbReference type="Gene3D" id="3.80.10.10">
    <property type="entry name" value="Ribonuclease Inhibitor"/>
    <property type="match status" value="1"/>
</dbReference>
<feature type="domain" description="R13L1/DRL21-like LRR repeat region" evidence="10">
    <location>
        <begin position="623"/>
        <end position="741"/>
    </location>
</feature>
<accession>A0A6A6N6P8</accession>
<sequence length="757" mass="86572">MEAIAVVGEAILSASLQGLFKKLTSNDLLKFAKEEQVFAELKKWERLLKKIHAVLEDAEEKQMTNGFVKIWLGDLRDLAYDMEDLLDEFTTEALQRKSMAKPHASTSKTRKFIPSCFTSLNPHIAIFKFRMESKIKEVTRRLKQLVSEKDDLELKEYGGAKSYERKERIPSTSVVNECHVYGREKDKEAILELLLRAEVSEDDLCVIPIIGMGGVGKTTLAQIAFNDEQVKKSFELKAWVCVSEEFDVVKITRAILQAITLESFDKEDLNLLQVRPFVTASPGSKIIVTTRNEGVASIMGNVPAYSLQVLEDDECLSLFLQHALGTRNFDSYPNLKLIGEEIVKRCKGLPLAAKAIGGLLRRKQNCDEWEDILNSRIWDLPEERSVIFPALRLSYHHLPSHLKRCFAYCAIFPKDYEFNENELVLLWMAEGFLQQIKGKKQMEVLGLEYFGDLLSRSFFQQSSSNSSRFVMHDLIHDLAQSIAEDVCFSLEDRLESDKFVMNFEKVRYASFNHHRYDILQRFEVFYKMKNLRTFLALPALLASDSVQCLPESVSALSNLQTLILRRCSKLSKLPAGTGNLINLRHLDITCTHNLLEMPLGIGKLTDLQFLPKFIVGTCGGLKIKELKDLLQLQKGLSITGLHHVVDVRDARVANLKQKQGLDELAFEWIDDFYDSRSKRNEMQVLNFLEPHQNLKRLTIKFYCGTEFPSWLGDSSFSNLTHLELCDCRKSTSLPSLGQLPSPRLEHKRHECCEICWH</sequence>
<dbReference type="InterPro" id="IPR041118">
    <property type="entry name" value="Rx_N"/>
</dbReference>
<keyword evidence="6" id="KW-0175">Coiled coil</keyword>
<dbReference type="SUPFAM" id="SSF52058">
    <property type="entry name" value="L domain-like"/>
    <property type="match status" value="1"/>
</dbReference>
<dbReference type="AlphaFoldDB" id="A0A6A6N6P8"/>
<dbReference type="GO" id="GO:0051707">
    <property type="term" value="P:response to other organism"/>
    <property type="evidence" value="ECO:0007669"/>
    <property type="project" value="UniProtKB-ARBA"/>
</dbReference>
<dbReference type="InterPro" id="IPR036388">
    <property type="entry name" value="WH-like_DNA-bd_sf"/>
</dbReference>
<dbReference type="FunFam" id="1.10.10.10:FF:000322">
    <property type="entry name" value="Probable disease resistance protein At1g63360"/>
    <property type="match status" value="1"/>
</dbReference>
<dbReference type="Gene3D" id="1.20.5.4130">
    <property type="match status" value="1"/>
</dbReference>
<dbReference type="Gene3D" id="1.10.8.430">
    <property type="entry name" value="Helical domain of apoptotic protease-activating factors"/>
    <property type="match status" value="1"/>
</dbReference>
<evidence type="ECO:0000313" key="11">
    <source>
        <dbReference type="EMBL" id="KAF2320515.1"/>
    </source>
</evidence>
<evidence type="ECO:0000313" key="12">
    <source>
        <dbReference type="Proteomes" id="UP000467840"/>
    </source>
</evidence>
<dbReference type="GO" id="GO:0006952">
    <property type="term" value="P:defense response"/>
    <property type="evidence" value="ECO:0007669"/>
    <property type="project" value="UniProtKB-KW"/>
</dbReference>
<evidence type="ECO:0000256" key="6">
    <source>
        <dbReference type="SAM" id="Coils"/>
    </source>
</evidence>
<dbReference type="PRINTS" id="PR00364">
    <property type="entry name" value="DISEASERSIST"/>
</dbReference>
<gene>
    <name evidence="11" type="ORF">GH714_027896</name>
</gene>
<comment type="caution">
    <text evidence="11">The sequence shown here is derived from an EMBL/GenBank/DDBJ whole genome shotgun (WGS) entry which is preliminary data.</text>
</comment>
<name>A0A6A6N6P8_HEVBR</name>
<evidence type="ECO:0000259" key="8">
    <source>
        <dbReference type="Pfam" id="PF18052"/>
    </source>
</evidence>
<dbReference type="PANTHER" id="PTHR36766">
    <property type="entry name" value="PLANT BROAD-SPECTRUM MILDEW RESISTANCE PROTEIN RPW8"/>
    <property type="match status" value="1"/>
</dbReference>
<keyword evidence="1" id="KW-0433">Leucine-rich repeat</keyword>
<evidence type="ECO:0000256" key="1">
    <source>
        <dbReference type="ARBA" id="ARBA00022614"/>
    </source>
</evidence>